<sequence length="93" mass="10740">MITPRNIFRHELIGLSVRIARSVHRDIQGISGRVVDETRNTLRIEMDDGREITVPKGIAVFHFRTPQGELVEIDGRALVARPEERIKKKFRKP</sequence>
<comment type="subcellular location">
    <subcellularLocation>
        <location evidence="6">Cytoplasm</location>
    </subcellularLocation>
</comment>
<dbReference type="InterPro" id="IPR002730">
    <property type="entry name" value="Rpp29/RNP1"/>
</dbReference>
<dbReference type="EMBL" id="QREL01000003">
    <property type="protein sequence ID" value="REE25202.1"/>
    <property type="molecule type" value="Genomic_DNA"/>
</dbReference>
<dbReference type="GO" id="GO:0003723">
    <property type="term" value="F:RNA binding"/>
    <property type="evidence" value="ECO:0007669"/>
    <property type="project" value="InterPro"/>
</dbReference>
<keyword evidence="4 6" id="KW-0255">Endonuclease</keyword>
<dbReference type="EC" id="3.1.26.5" evidence="6"/>
<evidence type="ECO:0000256" key="5">
    <source>
        <dbReference type="ARBA" id="ARBA00022801"/>
    </source>
</evidence>
<organism evidence="7 8">
    <name type="scientific">Methanothermobacter defluvii</name>
    <dbReference type="NCBI Taxonomy" id="49339"/>
    <lineage>
        <taxon>Archaea</taxon>
        <taxon>Methanobacteriati</taxon>
        <taxon>Methanobacteriota</taxon>
        <taxon>Methanomada group</taxon>
        <taxon>Methanobacteria</taxon>
        <taxon>Methanobacteriales</taxon>
        <taxon>Methanobacteriaceae</taxon>
        <taxon>Methanothermobacter</taxon>
    </lineage>
</organism>
<reference evidence="7 8" key="1">
    <citation type="submission" date="2018-07" db="EMBL/GenBank/DDBJ databases">
        <title>Genomic Encyclopedia of Type Strains, Phase IV (KMG-IV): sequencing the most valuable type-strain genomes for metagenomic binning, comparative biology and taxonomic classification.</title>
        <authorList>
            <person name="Goeker M."/>
        </authorList>
    </citation>
    <scope>NUCLEOTIDE SEQUENCE [LARGE SCALE GENOMIC DNA]</scope>
    <source>
        <strain evidence="7 8">DSM 7466</strain>
    </source>
</reference>
<accession>A0A371NAJ7</accession>
<dbReference type="SMART" id="SM00538">
    <property type="entry name" value="POP4"/>
    <property type="match status" value="1"/>
</dbReference>
<proteinExistence type="inferred from homology"/>
<dbReference type="SUPFAM" id="SSF101744">
    <property type="entry name" value="Rof/RNase P subunit-like"/>
    <property type="match status" value="1"/>
</dbReference>
<protein>
    <recommendedName>
        <fullName evidence="6">Ribonuclease P protein component 1</fullName>
        <shortName evidence="6">RNase P component 1</shortName>
        <ecNumber evidence="6">3.1.26.5</ecNumber>
    </recommendedName>
    <alternativeName>
        <fullName evidence="6">Rpp29</fullName>
    </alternativeName>
</protein>
<evidence type="ECO:0000256" key="6">
    <source>
        <dbReference type="HAMAP-Rule" id="MF_00754"/>
    </source>
</evidence>
<dbReference type="InterPro" id="IPR023538">
    <property type="entry name" value="RNP1"/>
</dbReference>
<dbReference type="SMR" id="A0A371NAJ7"/>
<dbReference type="AlphaFoldDB" id="A0A371NAJ7"/>
<comment type="caution">
    <text evidence="7">The sequence shown here is derived from an EMBL/GenBank/DDBJ whole genome shotgun (WGS) entry which is preliminary data.</text>
</comment>
<dbReference type="RefSeq" id="WP_010875653.1">
    <property type="nucleotide sequence ID" value="NZ_QREL01000003.1"/>
</dbReference>
<comment type="subunit">
    <text evidence="6">Consists of a catalytic RNA component and at least 4-5 protein subunits.</text>
</comment>
<keyword evidence="8" id="KW-1185">Reference proteome</keyword>
<keyword evidence="3 6" id="KW-0540">Nuclease</keyword>
<dbReference type="GO" id="GO:0001682">
    <property type="term" value="P:tRNA 5'-leader removal"/>
    <property type="evidence" value="ECO:0007669"/>
    <property type="project" value="UniProtKB-UniRule"/>
</dbReference>
<dbReference type="InterPro" id="IPR023534">
    <property type="entry name" value="Rof/RNase_P-like"/>
</dbReference>
<dbReference type="InterPro" id="IPR036980">
    <property type="entry name" value="RNase_P/MRP_Rpp29_sf"/>
</dbReference>
<evidence type="ECO:0000313" key="8">
    <source>
        <dbReference type="Proteomes" id="UP000256864"/>
    </source>
</evidence>
<keyword evidence="5 6" id="KW-0378">Hydrolase</keyword>
<comment type="catalytic activity">
    <reaction evidence="6">
        <text>Endonucleolytic cleavage of RNA, removing 5'-extranucleotides from tRNA precursor.</text>
        <dbReference type="EC" id="3.1.26.5"/>
    </reaction>
</comment>
<evidence type="ECO:0000313" key="7">
    <source>
        <dbReference type="EMBL" id="REE25202.1"/>
    </source>
</evidence>
<dbReference type="NCBIfam" id="NF046110">
    <property type="entry name" value="RNaseP1Mthb"/>
    <property type="match status" value="1"/>
</dbReference>
<comment type="similarity">
    <text evidence="6">Belongs to the eukaryotic/archaeal RNase P protein component 1 family.</text>
</comment>
<evidence type="ECO:0000256" key="2">
    <source>
        <dbReference type="ARBA" id="ARBA00022694"/>
    </source>
</evidence>
<evidence type="ECO:0000256" key="3">
    <source>
        <dbReference type="ARBA" id="ARBA00022722"/>
    </source>
</evidence>
<dbReference type="HAMAP" id="MF_00754">
    <property type="entry name" value="RNase_P_1"/>
    <property type="match status" value="1"/>
</dbReference>
<keyword evidence="1 6" id="KW-0963">Cytoplasm</keyword>
<dbReference type="Proteomes" id="UP000256864">
    <property type="component" value="Unassembled WGS sequence"/>
</dbReference>
<keyword evidence="2 6" id="KW-0819">tRNA processing</keyword>
<evidence type="ECO:0000256" key="1">
    <source>
        <dbReference type="ARBA" id="ARBA00022490"/>
    </source>
</evidence>
<comment type="function">
    <text evidence="6">Part of ribonuclease P, a protein complex that generates mature tRNA molecules by cleaving their 5'-ends.</text>
</comment>
<name>A0A371NAJ7_9EURY</name>
<dbReference type="GO" id="GO:0005737">
    <property type="term" value="C:cytoplasm"/>
    <property type="evidence" value="ECO:0007669"/>
    <property type="project" value="UniProtKB-SubCell"/>
</dbReference>
<dbReference type="GO" id="GO:0004526">
    <property type="term" value="F:ribonuclease P activity"/>
    <property type="evidence" value="ECO:0007669"/>
    <property type="project" value="UniProtKB-UniRule"/>
</dbReference>
<dbReference type="GeneID" id="82296509"/>
<dbReference type="Pfam" id="PF01868">
    <property type="entry name" value="RNase_P-MRP_p29"/>
    <property type="match status" value="1"/>
</dbReference>
<evidence type="ECO:0000256" key="4">
    <source>
        <dbReference type="ARBA" id="ARBA00022759"/>
    </source>
</evidence>
<dbReference type="GO" id="GO:0030677">
    <property type="term" value="C:ribonuclease P complex"/>
    <property type="evidence" value="ECO:0007669"/>
    <property type="project" value="UniProtKB-UniRule"/>
</dbReference>
<dbReference type="Gene3D" id="2.30.30.210">
    <property type="entry name" value="Ribonuclease P/MRP, subunit p29"/>
    <property type="match status" value="1"/>
</dbReference>
<gene>
    <name evidence="6" type="primary">rnp1</name>
    <name evidence="7" type="ORF">C7452_1551</name>
</gene>